<dbReference type="RefSeq" id="WP_209636882.1">
    <property type="nucleotide sequence ID" value="NZ_JAGINW010000001.1"/>
</dbReference>
<reference evidence="2 3" key="1">
    <citation type="submission" date="2021-03" db="EMBL/GenBank/DDBJ databases">
        <title>Sequencing the genomes of 1000 actinobacteria strains.</title>
        <authorList>
            <person name="Klenk H.-P."/>
        </authorList>
    </citation>
    <scope>NUCLEOTIDE SEQUENCE [LARGE SCALE GENOMIC DNA]</scope>
    <source>
        <strain evidence="2 3">DSM 46670</strain>
    </source>
</reference>
<evidence type="ECO:0000313" key="2">
    <source>
        <dbReference type="EMBL" id="MBP2321799.1"/>
    </source>
</evidence>
<proteinExistence type="predicted"/>
<feature type="compositionally biased region" description="Polar residues" evidence="1">
    <location>
        <begin position="1"/>
        <end position="18"/>
    </location>
</feature>
<name>A0ABS4TBU6_9PSEU</name>
<sequence length="98" mass="10405">MDLIGSTVTRPATVTSPAPQGEKAAAPGLKDLQGSFEGRQVWHVSCGDVINRDRCLTVLVDQNKVVLVGPPGETAVLSRGQLGQLRDALREAAEQAER</sequence>
<keyword evidence="3" id="KW-1185">Reference proteome</keyword>
<protein>
    <submittedName>
        <fullName evidence="2">Uncharacterized protein</fullName>
    </submittedName>
</protein>
<evidence type="ECO:0000313" key="3">
    <source>
        <dbReference type="Proteomes" id="UP001519332"/>
    </source>
</evidence>
<dbReference type="EMBL" id="JAGINW010000001">
    <property type="protein sequence ID" value="MBP2321799.1"/>
    <property type="molecule type" value="Genomic_DNA"/>
</dbReference>
<accession>A0ABS4TBU6</accession>
<feature type="region of interest" description="Disordered" evidence="1">
    <location>
        <begin position="1"/>
        <end position="26"/>
    </location>
</feature>
<comment type="caution">
    <text evidence="2">The sequence shown here is derived from an EMBL/GenBank/DDBJ whole genome shotgun (WGS) entry which is preliminary data.</text>
</comment>
<evidence type="ECO:0000256" key="1">
    <source>
        <dbReference type="SAM" id="MobiDB-lite"/>
    </source>
</evidence>
<gene>
    <name evidence="2" type="ORF">JOF56_002184</name>
</gene>
<organism evidence="2 3">
    <name type="scientific">Kibdelosporangium banguiense</name>
    <dbReference type="NCBI Taxonomy" id="1365924"/>
    <lineage>
        <taxon>Bacteria</taxon>
        <taxon>Bacillati</taxon>
        <taxon>Actinomycetota</taxon>
        <taxon>Actinomycetes</taxon>
        <taxon>Pseudonocardiales</taxon>
        <taxon>Pseudonocardiaceae</taxon>
        <taxon>Kibdelosporangium</taxon>
    </lineage>
</organism>
<dbReference type="Proteomes" id="UP001519332">
    <property type="component" value="Unassembled WGS sequence"/>
</dbReference>